<keyword evidence="2" id="KW-1185">Reference proteome</keyword>
<dbReference type="AlphaFoldDB" id="A0A285X365"/>
<sequence>MKKKKVLLTILAIIAGVVLLISLLNFYAKQRVEDQLSKLEAPVEYTSLGVNVITNNFSLSDLKTRQATFALSARKMNFRGLSYYKFLFKDQLVIDEIEMEEPSIRYFSKDSVSKDTSQKRNFTVKSFLLKNGDFSRSNSDTSEVTFFVSFPEIEVKGVENFRTPDFKSYRADIDSVYLKMNAQHYIQIGNIEAKNGRVQLLDFGILPFYSKEVFDQKIEIEKDRISLEVDSIFMENFAVEKLRDTLLLSDSKMTVSHAILEIYRNKLVKDDVRRKPLYNELLRKAPVKLNFKQVLVENSEIIYEEQVQESRQPAIIRFTDVSAEINNLNNLSSIEIPQPKITARANFMRGTPVNLSWTFPVFDMDNSFSISGSFGSLEGEALDPFLVPALDLQARGEINDIHFNFSGNENILSGDFKMNYDDLKVELLKKEGKEKKGFFSAIANLFVENKGEARAEEKQIEVERNKERSFWNFVWLGLRQGFLNTVSQL</sequence>
<dbReference type="RefSeq" id="WP_097055463.1">
    <property type="nucleotide sequence ID" value="NZ_OCMF01000001.1"/>
</dbReference>
<name>A0A285X365_9FLAO</name>
<reference evidence="2" key="1">
    <citation type="submission" date="2017-09" db="EMBL/GenBank/DDBJ databases">
        <authorList>
            <person name="Varghese N."/>
            <person name="Submissions S."/>
        </authorList>
    </citation>
    <scope>NUCLEOTIDE SEQUENCE [LARGE SCALE GENOMIC DNA]</scope>
    <source>
        <strain evidence="2">CGMCC 1.12641</strain>
    </source>
</reference>
<evidence type="ECO:0008006" key="3">
    <source>
        <dbReference type="Google" id="ProtNLM"/>
    </source>
</evidence>
<accession>A0A285X365</accession>
<gene>
    <name evidence="1" type="ORF">SAMN06296241_1286</name>
</gene>
<proteinExistence type="predicted"/>
<protein>
    <recommendedName>
        <fullName evidence="3">DUF748 domain-containing protein</fullName>
    </recommendedName>
</protein>
<organism evidence="1 2">
    <name type="scientific">Salinimicrobium sediminis</name>
    <dbReference type="NCBI Taxonomy" id="1343891"/>
    <lineage>
        <taxon>Bacteria</taxon>
        <taxon>Pseudomonadati</taxon>
        <taxon>Bacteroidota</taxon>
        <taxon>Flavobacteriia</taxon>
        <taxon>Flavobacteriales</taxon>
        <taxon>Flavobacteriaceae</taxon>
        <taxon>Salinimicrobium</taxon>
    </lineage>
</organism>
<evidence type="ECO:0000313" key="2">
    <source>
        <dbReference type="Proteomes" id="UP000219193"/>
    </source>
</evidence>
<dbReference type="OrthoDB" id="1412480at2"/>
<dbReference type="EMBL" id="OCMF01000001">
    <property type="protein sequence ID" value="SOC79752.1"/>
    <property type="molecule type" value="Genomic_DNA"/>
</dbReference>
<evidence type="ECO:0000313" key="1">
    <source>
        <dbReference type="EMBL" id="SOC79752.1"/>
    </source>
</evidence>
<dbReference type="Proteomes" id="UP000219193">
    <property type="component" value="Unassembled WGS sequence"/>
</dbReference>